<dbReference type="VEuPathDB" id="FungiDB:BLGHR1_11768"/>
<proteinExistence type="predicted"/>
<feature type="compositionally biased region" description="Low complexity" evidence="1">
    <location>
        <begin position="111"/>
        <end position="159"/>
    </location>
</feature>
<name>A0A383UMH6_BLUHO</name>
<sequence>MALISPKTKVFPMSTSCEQPRVNNSHRTSGNYDDSTALSEPIHDLPLALARDDQKLGRQEYSAQDLRTRRVRSLVATSQAELAAQRQKRANSSVTASLPWENMPGPHPDFGFSSSRTGSTSSTSSRMSSSRHGSTASYNSRASIDSTKSMSSSTKSKISNRSMKSFSSTYAFW</sequence>
<reference evidence="2 3" key="1">
    <citation type="submission" date="2017-11" db="EMBL/GenBank/DDBJ databases">
        <authorList>
            <person name="Kracher B."/>
        </authorList>
    </citation>
    <scope>NUCLEOTIDE SEQUENCE [LARGE SCALE GENOMIC DNA]</scope>
    <source>
        <strain evidence="2 3">RACE1</strain>
    </source>
</reference>
<accession>A0A383UMH6</accession>
<gene>
    <name evidence="2" type="ORF">BLGHR1_11768</name>
</gene>
<dbReference type="EMBL" id="UNSH01000035">
    <property type="protein sequence ID" value="SZF01016.1"/>
    <property type="molecule type" value="Genomic_DNA"/>
</dbReference>
<evidence type="ECO:0000313" key="2">
    <source>
        <dbReference type="EMBL" id="SZF01016.1"/>
    </source>
</evidence>
<organism evidence="2 3">
    <name type="scientific">Blumeria hordei</name>
    <name type="common">Barley powdery mildew</name>
    <name type="synonym">Blumeria graminis f. sp. hordei</name>
    <dbReference type="NCBI Taxonomy" id="2867405"/>
    <lineage>
        <taxon>Eukaryota</taxon>
        <taxon>Fungi</taxon>
        <taxon>Dikarya</taxon>
        <taxon>Ascomycota</taxon>
        <taxon>Pezizomycotina</taxon>
        <taxon>Leotiomycetes</taxon>
        <taxon>Erysiphales</taxon>
        <taxon>Erysiphaceae</taxon>
        <taxon>Blumeria</taxon>
    </lineage>
</organism>
<protein>
    <submittedName>
        <fullName evidence="2">Uncharacterized protein</fullName>
    </submittedName>
</protein>
<feature type="compositionally biased region" description="Polar residues" evidence="1">
    <location>
        <begin position="13"/>
        <end position="38"/>
    </location>
</feature>
<feature type="compositionally biased region" description="Polar residues" evidence="1">
    <location>
        <begin position="160"/>
        <end position="173"/>
    </location>
</feature>
<dbReference type="Proteomes" id="UP000275772">
    <property type="component" value="Unassembled WGS sequence"/>
</dbReference>
<feature type="region of interest" description="Disordered" evidence="1">
    <location>
        <begin position="1"/>
        <end position="173"/>
    </location>
</feature>
<dbReference type="AlphaFoldDB" id="A0A383UMH6"/>
<evidence type="ECO:0000313" key="3">
    <source>
        <dbReference type="Proteomes" id="UP000275772"/>
    </source>
</evidence>
<evidence type="ECO:0000256" key="1">
    <source>
        <dbReference type="SAM" id="MobiDB-lite"/>
    </source>
</evidence>